<name>A0A379KDM1_PSEPU</name>
<proteinExistence type="predicted"/>
<sequence length="81" mass="8817">MSRKGCAADPAICVALLNLGAALRPFATQGRSYRRVSCLERFQCHYHLALFNAAICTLLQVGAASCREGAAQQTQQFVLRC</sequence>
<reference evidence="1 2" key="1">
    <citation type="submission" date="2018-06" db="EMBL/GenBank/DDBJ databases">
        <authorList>
            <consortium name="Pathogen Informatics"/>
            <person name="Doyle S."/>
        </authorList>
    </citation>
    <scope>NUCLEOTIDE SEQUENCE [LARGE SCALE GENOMIC DNA]</scope>
    <source>
        <strain evidence="1 2">NCTC7914</strain>
    </source>
</reference>
<dbReference type="Proteomes" id="UP000254602">
    <property type="component" value="Unassembled WGS sequence"/>
</dbReference>
<evidence type="ECO:0000313" key="2">
    <source>
        <dbReference type="Proteomes" id="UP000254602"/>
    </source>
</evidence>
<accession>A0A379KDM1</accession>
<protein>
    <submittedName>
        <fullName evidence="1">Uncharacterized protein</fullName>
    </submittedName>
</protein>
<organism evidence="1 2">
    <name type="scientific">Pseudomonas putida</name>
    <name type="common">Arthrobacter siderocapsulatus</name>
    <dbReference type="NCBI Taxonomy" id="303"/>
    <lineage>
        <taxon>Bacteria</taxon>
        <taxon>Pseudomonadati</taxon>
        <taxon>Pseudomonadota</taxon>
        <taxon>Gammaproteobacteria</taxon>
        <taxon>Pseudomonadales</taxon>
        <taxon>Pseudomonadaceae</taxon>
        <taxon>Pseudomonas</taxon>
    </lineage>
</organism>
<dbReference type="EMBL" id="UGUY01000001">
    <property type="protein sequence ID" value="SUD65990.1"/>
    <property type="molecule type" value="Genomic_DNA"/>
</dbReference>
<gene>
    <name evidence="1" type="ORF">NCTC7914_00015</name>
</gene>
<evidence type="ECO:0000313" key="1">
    <source>
        <dbReference type="EMBL" id="SUD65990.1"/>
    </source>
</evidence>
<dbReference type="AlphaFoldDB" id="A0A379KDM1"/>